<feature type="coiled-coil region" evidence="1">
    <location>
        <begin position="136"/>
        <end position="167"/>
    </location>
</feature>
<dbReference type="OrthoDB" id="10255522at2759"/>
<dbReference type="AlphaFoldDB" id="A0A4U0XZM0"/>
<evidence type="ECO:0000256" key="1">
    <source>
        <dbReference type="SAM" id="Coils"/>
    </source>
</evidence>
<accession>A0A4U0XZM0</accession>
<evidence type="ECO:0000313" key="3">
    <source>
        <dbReference type="EMBL" id="TKA81153.1"/>
    </source>
</evidence>
<sequence>MDSGSGAPPGRGRSTDATSSPRKEQRDPSTATQSGGSRASSSSRSTFTASVQPSTYNLPGVNPTTPMSEMQSARPLAPLQPTSHRIEKDPTTEAPSADSVFAGLANLLEQSGVLSTAEVDLGRLALQEIRHRREVMRMLQAGLQAARADIEGERRELEERKRLFDKDAELEGLKLGVRKLGEQQANMLELLSTDGANVDARLRKLSNDMDLAKADTEETHKLLAQNAVGVDAKLQKLSNITDLAKADTGKTHKLLAQNAPDIDAKLQKLSNDMDLAKTDVQGMMESLKTELIQVLRPPVASSSSAEDSTGRLGYILDPFGPTSCQHVEHYTFSRTQPPVFQADERRINQRGWKFRDVLRRVAAKDSICWFGTVMDAAASQIEEQNPYKVEDGEDGGAKFVGSEQTEVN</sequence>
<organism evidence="3 4">
    <name type="scientific">Cryomyces minteri</name>
    <dbReference type="NCBI Taxonomy" id="331657"/>
    <lineage>
        <taxon>Eukaryota</taxon>
        <taxon>Fungi</taxon>
        <taxon>Dikarya</taxon>
        <taxon>Ascomycota</taxon>
        <taxon>Pezizomycotina</taxon>
        <taxon>Dothideomycetes</taxon>
        <taxon>Dothideomycetes incertae sedis</taxon>
        <taxon>Cryomyces</taxon>
    </lineage>
</organism>
<feature type="region of interest" description="Disordered" evidence="2">
    <location>
        <begin position="1"/>
        <end position="96"/>
    </location>
</feature>
<dbReference type="EMBL" id="NAJN01000033">
    <property type="protein sequence ID" value="TKA81153.1"/>
    <property type="molecule type" value="Genomic_DNA"/>
</dbReference>
<reference evidence="3 4" key="1">
    <citation type="submission" date="2017-03" db="EMBL/GenBank/DDBJ databases">
        <title>Genomes of endolithic fungi from Antarctica.</title>
        <authorList>
            <person name="Coleine C."/>
            <person name="Masonjones S."/>
            <person name="Stajich J.E."/>
        </authorList>
    </citation>
    <scope>NUCLEOTIDE SEQUENCE [LARGE SCALE GENOMIC DNA]</scope>
    <source>
        <strain evidence="3 4">CCFEE 5187</strain>
    </source>
</reference>
<evidence type="ECO:0000256" key="2">
    <source>
        <dbReference type="SAM" id="MobiDB-lite"/>
    </source>
</evidence>
<dbReference type="Proteomes" id="UP000308768">
    <property type="component" value="Unassembled WGS sequence"/>
</dbReference>
<feature type="compositionally biased region" description="Polar residues" evidence="2">
    <location>
        <begin position="51"/>
        <end position="71"/>
    </location>
</feature>
<name>A0A4U0XZM0_9PEZI</name>
<proteinExistence type="predicted"/>
<feature type="region of interest" description="Disordered" evidence="2">
    <location>
        <begin position="382"/>
        <end position="408"/>
    </location>
</feature>
<feature type="compositionally biased region" description="Low complexity" evidence="2">
    <location>
        <begin position="1"/>
        <end position="12"/>
    </location>
</feature>
<protein>
    <submittedName>
        <fullName evidence="3">Uncharacterized protein</fullName>
    </submittedName>
</protein>
<feature type="compositionally biased region" description="Low complexity" evidence="2">
    <location>
        <begin position="29"/>
        <end position="50"/>
    </location>
</feature>
<gene>
    <name evidence="3" type="ORF">B0A49_02002</name>
</gene>
<evidence type="ECO:0000313" key="4">
    <source>
        <dbReference type="Proteomes" id="UP000308768"/>
    </source>
</evidence>
<comment type="caution">
    <text evidence="3">The sequence shown here is derived from an EMBL/GenBank/DDBJ whole genome shotgun (WGS) entry which is preliminary data.</text>
</comment>
<keyword evidence="1" id="KW-0175">Coiled coil</keyword>
<keyword evidence="4" id="KW-1185">Reference proteome</keyword>